<sequence>MDEEGAMNIISTFEDMDRINKLKSFEVRFFSAAVIAAIKVNEARQGGVKDE</sequence>
<dbReference type="EMBL" id="MT144659">
    <property type="protein sequence ID" value="QJH96706.1"/>
    <property type="molecule type" value="Genomic_DNA"/>
</dbReference>
<accession>A0A6H1ZIL2</accession>
<dbReference type="AlphaFoldDB" id="A0A6H1ZIL2"/>
<evidence type="ECO:0000313" key="2">
    <source>
        <dbReference type="EMBL" id="QJH96706.1"/>
    </source>
</evidence>
<gene>
    <name evidence="1" type="ORF">TM448A00666_0008</name>
    <name evidence="2" type="ORF">TM448B00795_0020</name>
</gene>
<reference evidence="1" key="1">
    <citation type="submission" date="2020-03" db="EMBL/GenBank/DDBJ databases">
        <title>The deep terrestrial virosphere.</title>
        <authorList>
            <person name="Holmfeldt K."/>
            <person name="Nilsson E."/>
            <person name="Simone D."/>
            <person name="Lopez-Fernandez M."/>
            <person name="Wu X."/>
            <person name="de Brujin I."/>
            <person name="Lundin D."/>
            <person name="Andersson A."/>
            <person name="Bertilsson S."/>
            <person name="Dopson M."/>
        </authorList>
    </citation>
    <scope>NUCLEOTIDE SEQUENCE</scope>
    <source>
        <strain evidence="1">TM448A00666</strain>
        <strain evidence="2">TM448B00795</strain>
    </source>
</reference>
<proteinExistence type="predicted"/>
<organism evidence="1">
    <name type="scientific">viral metagenome</name>
    <dbReference type="NCBI Taxonomy" id="1070528"/>
    <lineage>
        <taxon>unclassified sequences</taxon>
        <taxon>metagenomes</taxon>
        <taxon>organismal metagenomes</taxon>
    </lineage>
</organism>
<name>A0A6H1ZIL2_9ZZZZ</name>
<dbReference type="EMBL" id="MT144042">
    <property type="protein sequence ID" value="QJA47404.1"/>
    <property type="molecule type" value="Genomic_DNA"/>
</dbReference>
<evidence type="ECO:0000313" key="1">
    <source>
        <dbReference type="EMBL" id="QJA47404.1"/>
    </source>
</evidence>
<protein>
    <submittedName>
        <fullName evidence="1">Uncharacterized protein</fullName>
    </submittedName>
</protein>